<dbReference type="CDD" id="cd06186">
    <property type="entry name" value="NOX_Duox_like_FAD_NADP"/>
    <property type="match status" value="1"/>
</dbReference>
<reference evidence="17 18" key="1">
    <citation type="journal article" date="2018" name="Nat. Genet.">
        <title>The Rosa genome provides new insights in the design of modern roses.</title>
        <authorList>
            <person name="Bendahmane M."/>
        </authorList>
    </citation>
    <scope>NUCLEOTIDE SEQUENCE [LARGE SCALE GENOMIC DNA]</scope>
    <source>
        <strain evidence="18">cv. Old Blush</strain>
    </source>
</reference>
<keyword evidence="9 17" id="KW-0560">Oxidoreductase</keyword>
<proteinExistence type="inferred from homology"/>
<evidence type="ECO:0000313" key="18">
    <source>
        <dbReference type="Proteomes" id="UP000238479"/>
    </source>
</evidence>
<dbReference type="EC" id="1.16.1.7" evidence="14"/>
<comment type="similarity">
    <text evidence="3">Belongs to the ferric reductase (FRE) family.</text>
</comment>
<evidence type="ECO:0000256" key="13">
    <source>
        <dbReference type="ARBA" id="ARBA00050970"/>
    </source>
</evidence>
<dbReference type="OMA" id="CHINGAH"/>
<accession>A0A2P6SN95</accession>
<dbReference type="SFLD" id="SFLDS00052">
    <property type="entry name" value="Ferric_Reductase_Domain"/>
    <property type="match status" value="1"/>
</dbReference>
<dbReference type="EMBL" id="PDCK01000039">
    <property type="protein sequence ID" value="PRQ60156.1"/>
    <property type="molecule type" value="Genomic_DNA"/>
</dbReference>
<organism evidence="17 18">
    <name type="scientific">Rosa chinensis</name>
    <name type="common">China rose</name>
    <dbReference type="NCBI Taxonomy" id="74649"/>
    <lineage>
        <taxon>Eukaryota</taxon>
        <taxon>Viridiplantae</taxon>
        <taxon>Streptophyta</taxon>
        <taxon>Embryophyta</taxon>
        <taxon>Tracheophyta</taxon>
        <taxon>Spermatophyta</taxon>
        <taxon>Magnoliopsida</taxon>
        <taxon>eudicotyledons</taxon>
        <taxon>Gunneridae</taxon>
        <taxon>Pentapetalae</taxon>
        <taxon>rosids</taxon>
        <taxon>fabids</taxon>
        <taxon>Rosales</taxon>
        <taxon>Rosaceae</taxon>
        <taxon>Rosoideae</taxon>
        <taxon>Rosoideae incertae sedis</taxon>
        <taxon>Rosa</taxon>
    </lineage>
</organism>
<dbReference type="AlphaFoldDB" id="A0A2P6SN95"/>
<evidence type="ECO:0000256" key="3">
    <source>
        <dbReference type="ARBA" id="ARBA00006278"/>
    </source>
</evidence>
<keyword evidence="5 15" id="KW-0812">Transmembrane</keyword>
<keyword evidence="12 15" id="KW-0472">Membrane</keyword>
<evidence type="ECO:0000256" key="5">
    <source>
        <dbReference type="ARBA" id="ARBA00022692"/>
    </source>
</evidence>
<comment type="caution">
    <text evidence="17">The sequence shown here is derived from an EMBL/GenBank/DDBJ whole genome shotgun (WGS) entry which is preliminary data.</text>
</comment>
<keyword evidence="18" id="KW-1185">Reference proteome</keyword>
<keyword evidence="8 15" id="KW-1133">Transmembrane helix</keyword>
<dbReference type="PROSITE" id="PS51384">
    <property type="entry name" value="FAD_FR"/>
    <property type="match status" value="1"/>
</dbReference>
<feature type="transmembrane region" description="Helical" evidence="15">
    <location>
        <begin position="178"/>
        <end position="195"/>
    </location>
</feature>
<dbReference type="Pfam" id="PF08022">
    <property type="entry name" value="FAD_binding_8"/>
    <property type="match status" value="1"/>
</dbReference>
<evidence type="ECO:0000256" key="14">
    <source>
        <dbReference type="ARBA" id="ARBA00066905"/>
    </source>
</evidence>
<evidence type="ECO:0000256" key="9">
    <source>
        <dbReference type="ARBA" id="ARBA00023002"/>
    </source>
</evidence>
<dbReference type="PANTHER" id="PTHR11972">
    <property type="entry name" value="NADPH OXIDASE"/>
    <property type="match status" value="1"/>
</dbReference>
<comment type="subcellular location">
    <subcellularLocation>
        <location evidence="2">Membrane</location>
        <topology evidence="2">Multi-pass membrane protein</topology>
    </subcellularLocation>
</comment>
<evidence type="ECO:0000256" key="6">
    <source>
        <dbReference type="ARBA" id="ARBA00022723"/>
    </source>
</evidence>
<comment type="catalytic activity">
    <reaction evidence="13">
        <text>2 a Fe(II)-siderophore + NAD(+) + H(+) = 2 a Fe(III)-siderophore + NADH</text>
        <dbReference type="Rhea" id="RHEA:15061"/>
        <dbReference type="Rhea" id="RHEA-COMP:11342"/>
        <dbReference type="Rhea" id="RHEA-COMP:11344"/>
        <dbReference type="ChEBI" id="CHEBI:15378"/>
        <dbReference type="ChEBI" id="CHEBI:29033"/>
        <dbReference type="ChEBI" id="CHEBI:29034"/>
        <dbReference type="ChEBI" id="CHEBI:57540"/>
        <dbReference type="ChEBI" id="CHEBI:57945"/>
        <dbReference type="EC" id="1.16.1.7"/>
    </reaction>
</comment>
<dbReference type="SFLD" id="SFLDG01168">
    <property type="entry name" value="Ferric_reductase_subgroup_(FRE"/>
    <property type="match status" value="1"/>
</dbReference>
<dbReference type="InterPro" id="IPR017927">
    <property type="entry name" value="FAD-bd_FR_type"/>
</dbReference>
<feature type="domain" description="FAD-binding FR-type" evidence="16">
    <location>
        <begin position="68"/>
        <end position="172"/>
    </location>
</feature>
<feature type="transmembrane region" description="Helical" evidence="15">
    <location>
        <begin position="44"/>
        <end position="64"/>
    </location>
</feature>
<feature type="transmembrane region" description="Helical" evidence="15">
    <location>
        <begin position="290"/>
        <end position="311"/>
    </location>
</feature>
<dbReference type="PANTHER" id="PTHR11972:SF79">
    <property type="entry name" value="FERRIC REDUCTION OXIDASE 4-RELATED"/>
    <property type="match status" value="1"/>
</dbReference>
<dbReference type="Gene3D" id="3.40.50.80">
    <property type="entry name" value="Nucleotide-binding domain of ferredoxin-NADP reductase (FNR) module"/>
    <property type="match status" value="2"/>
</dbReference>
<evidence type="ECO:0000256" key="1">
    <source>
        <dbReference type="ARBA" id="ARBA00001974"/>
    </source>
</evidence>
<dbReference type="InterPro" id="IPR013112">
    <property type="entry name" value="FAD-bd_8"/>
</dbReference>
<keyword evidence="4" id="KW-0813">Transport</keyword>
<protein>
    <recommendedName>
        <fullName evidence="14">ferric-chelate reductase (NADH)</fullName>
        <ecNumber evidence="14">1.16.1.7</ecNumber>
    </recommendedName>
</protein>
<dbReference type="GO" id="GO:0140618">
    <property type="term" value="F:ferric-chelate reductase (NADH) activity"/>
    <property type="evidence" value="ECO:0007669"/>
    <property type="project" value="UniProtKB-EC"/>
</dbReference>
<evidence type="ECO:0000256" key="7">
    <source>
        <dbReference type="ARBA" id="ARBA00022982"/>
    </source>
</evidence>
<dbReference type="Pfam" id="PF08030">
    <property type="entry name" value="NAD_binding_6"/>
    <property type="match status" value="1"/>
</dbReference>
<evidence type="ECO:0000256" key="15">
    <source>
        <dbReference type="SAM" id="Phobius"/>
    </source>
</evidence>
<sequence>MVMMQMLEWSSTRVSNVAGEIAIVFAIAISTFSTSSSTYCTPVLNYFFCTILPGIFLFIIDRYLRFLQSYQRAKLVSARISPCETIELNFSKSRGLDYNPTSILFINVPSVSKMQWHPFTVTSNSNMEADKLSVVIKSLGSWSQKLYQQLSSNSVDHIQVSVEGPYGPRSSHFLRHKALVMISGGSGITPMISIIREIIFQSTKPDCHVPPVRLICAFKNSADLTMLQLLLPISVTPSNFTQLQFQIEAYVTRETHKQPPPEPHKSLQTLWFKPNQLNSPISLVLGQNTWLWLGAIISSSFVLFLFVLGIVNRFYIYPIDHNTVFIWCKRQNAIEEGKRTQNARSTPTTDIELASSPHNHESLIAQATQVHYGTRPDLKKILLLETKGSDIGVLVSGPRKLRHEVATVCSSSLAHNLHFESISFNW</sequence>
<dbReference type="Proteomes" id="UP000238479">
    <property type="component" value="Chromosome 1"/>
</dbReference>
<dbReference type="GO" id="GO:0046872">
    <property type="term" value="F:metal ion binding"/>
    <property type="evidence" value="ECO:0007669"/>
    <property type="project" value="UniProtKB-KW"/>
</dbReference>
<comment type="cofactor">
    <cofactor evidence="1">
        <name>FAD</name>
        <dbReference type="ChEBI" id="CHEBI:57692"/>
    </cofactor>
</comment>
<evidence type="ECO:0000259" key="16">
    <source>
        <dbReference type="PROSITE" id="PS51384"/>
    </source>
</evidence>
<dbReference type="GO" id="GO:0006811">
    <property type="term" value="P:monoatomic ion transport"/>
    <property type="evidence" value="ECO:0007669"/>
    <property type="project" value="UniProtKB-KW"/>
</dbReference>
<evidence type="ECO:0000256" key="11">
    <source>
        <dbReference type="ARBA" id="ARBA00023065"/>
    </source>
</evidence>
<dbReference type="InterPro" id="IPR039261">
    <property type="entry name" value="FNR_nucleotide-bd"/>
</dbReference>
<evidence type="ECO:0000256" key="8">
    <source>
        <dbReference type="ARBA" id="ARBA00022989"/>
    </source>
</evidence>
<name>A0A2P6SN95_ROSCH</name>
<gene>
    <name evidence="17" type="ORF">RchiOBHm_Chr1g0378131</name>
</gene>
<evidence type="ECO:0000256" key="10">
    <source>
        <dbReference type="ARBA" id="ARBA00023004"/>
    </source>
</evidence>
<evidence type="ECO:0000256" key="2">
    <source>
        <dbReference type="ARBA" id="ARBA00004141"/>
    </source>
</evidence>
<dbReference type="GO" id="GO:0005886">
    <property type="term" value="C:plasma membrane"/>
    <property type="evidence" value="ECO:0007669"/>
    <property type="project" value="TreeGrafter"/>
</dbReference>
<dbReference type="InterPro" id="IPR013121">
    <property type="entry name" value="Fe_red_NAD-bd_6"/>
</dbReference>
<dbReference type="SUPFAM" id="SSF52343">
    <property type="entry name" value="Ferredoxin reductase-like, C-terminal NADP-linked domain"/>
    <property type="match status" value="1"/>
</dbReference>
<dbReference type="InterPro" id="IPR050369">
    <property type="entry name" value="RBOH/FRE"/>
</dbReference>
<evidence type="ECO:0000313" key="17">
    <source>
        <dbReference type="EMBL" id="PRQ60156.1"/>
    </source>
</evidence>
<keyword evidence="6" id="KW-0479">Metal-binding</keyword>
<dbReference type="Gramene" id="PRQ60156">
    <property type="protein sequence ID" value="PRQ60156"/>
    <property type="gene ID" value="RchiOBHm_Chr1g0378131"/>
</dbReference>
<dbReference type="FunFam" id="3.40.50.80:FF:000039">
    <property type="entry name" value="Ferric reduction oxidase 3"/>
    <property type="match status" value="1"/>
</dbReference>
<keyword evidence="11" id="KW-0406">Ion transport</keyword>
<evidence type="ECO:0000256" key="12">
    <source>
        <dbReference type="ARBA" id="ARBA00023136"/>
    </source>
</evidence>
<keyword evidence="10" id="KW-0408">Iron</keyword>
<keyword evidence="7" id="KW-0249">Electron transport</keyword>
<feature type="transmembrane region" description="Helical" evidence="15">
    <location>
        <begin position="12"/>
        <end position="32"/>
    </location>
</feature>
<evidence type="ECO:0000256" key="4">
    <source>
        <dbReference type="ARBA" id="ARBA00022448"/>
    </source>
</evidence>